<dbReference type="Proteomes" id="UP000095286">
    <property type="component" value="Unplaced"/>
</dbReference>
<protein>
    <submittedName>
        <fullName evidence="2">tRNA-binding domain-containing protein</fullName>
    </submittedName>
</protein>
<sequence>MNSDTKEVKSHYPKAQTNVGSIENLIVELEKTVEAAGKVFTAKKINDIAQANTILQEEITSLLSDLEKHEEAAGIKEISTSFSKSVAKSDTAIGSEKKIEVKETVPKKEKPAKINNKAPAVEDTIDIGRLDLRVGRIIKAERHPDAEALYLETIDLGEDKPRTVISGLVKHIPLDQMQNRLVVCLCNLKPAKMRGIESQAMVMCASTPDKVEIMEVDPSCKPGQKLLCGSYVNRPDAVLNPKKKIWETCAPDLKVNTDGKATYKGEVVTVEGGTFMTAPTLKDVFIK</sequence>
<organism evidence="1 2">
    <name type="scientific">Rhabditophanes sp. KR3021</name>
    <dbReference type="NCBI Taxonomy" id="114890"/>
    <lineage>
        <taxon>Eukaryota</taxon>
        <taxon>Metazoa</taxon>
        <taxon>Ecdysozoa</taxon>
        <taxon>Nematoda</taxon>
        <taxon>Chromadorea</taxon>
        <taxon>Rhabditida</taxon>
        <taxon>Tylenchina</taxon>
        <taxon>Panagrolaimomorpha</taxon>
        <taxon>Strongyloidoidea</taxon>
        <taxon>Alloionematidae</taxon>
        <taxon>Rhabditophanes</taxon>
    </lineage>
</organism>
<accession>A0AC35TK46</accession>
<evidence type="ECO:0000313" key="1">
    <source>
        <dbReference type="Proteomes" id="UP000095286"/>
    </source>
</evidence>
<evidence type="ECO:0000313" key="2">
    <source>
        <dbReference type="WBParaSite" id="RSKR_0000151900.1"/>
    </source>
</evidence>
<name>A0AC35TK46_9BILA</name>
<proteinExistence type="predicted"/>
<dbReference type="WBParaSite" id="RSKR_0000151900.1">
    <property type="protein sequence ID" value="RSKR_0000151900.1"/>
    <property type="gene ID" value="RSKR_0000151900"/>
</dbReference>
<reference evidence="2" key="1">
    <citation type="submission" date="2016-11" db="UniProtKB">
        <authorList>
            <consortium name="WormBaseParasite"/>
        </authorList>
    </citation>
    <scope>IDENTIFICATION</scope>
    <source>
        <strain evidence="2">KR3021</strain>
    </source>
</reference>